<dbReference type="EMBL" id="CP051167">
    <property type="protein sequence ID" value="QIZ73590.1"/>
    <property type="molecule type" value="Genomic_DNA"/>
</dbReference>
<organism evidence="4 5">
    <name type="scientific">Oxynema aestuarii AP17</name>
    <dbReference type="NCBI Taxonomy" id="2064643"/>
    <lineage>
        <taxon>Bacteria</taxon>
        <taxon>Bacillati</taxon>
        <taxon>Cyanobacteriota</taxon>
        <taxon>Cyanophyceae</taxon>
        <taxon>Oscillatoriophycideae</taxon>
        <taxon>Oscillatoriales</taxon>
        <taxon>Oscillatoriaceae</taxon>
        <taxon>Oxynema</taxon>
        <taxon>Oxynema aestuarii</taxon>
    </lineage>
</organism>
<dbReference type="Proteomes" id="UP000500857">
    <property type="component" value="Chromosome"/>
</dbReference>
<evidence type="ECO:0000256" key="1">
    <source>
        <dbReference type="ARBA" id="ARBA00023125"/>
    </source>
</evidence>
<evidence type="ECO:0000256" key="2">
    <source>
        <dbReference type="SAM" id="MobiDB-lite"/>
    </source>
</evidence>
<accession>A0A6H1U611</accession>
<dbReference type="Pfam" id="PF07282">
    <property type="entry name" value="Cas12f1-like_TNB"/>
    <property type="match status" value="1"/>
</dbReference>
<dbReference type="GO" id="GO:0003677">
    <property type="term" value="F:DNA binding"/>
    <property type="evidence" value="ECO:0007669"/>
    <property type="project" value="UniProtKB-KW"/>
</dbReference>
<proteinExistence type="predicted"/>
<sequence length="98" mass="10407">MTFAVLPHYTRQECSSCTQVVKQSLSTRTHICKCGCELDGDRNPAISILQRGLSTVGYTGTLTLGDISPLGSLDKSGDLTAGGRTKNPRSFRAVSVSS</sequence>
<name>A0A6H1U611_9CYAN</name>
<keyword evidence="1" id="KW-0238">DNA-binding</keyword>
<protein>
    <submittedName>
        <fullName evidence="4">Transposase</fullName>
    </submittedName>
</protein>
<dbReference type="KEGG" id="oxy:HCG48_04305"/>
<evidence type="ECO:0000313" key="4">
    <source>
        <dbReference type="EMBL" id="QIZ73590.1"/>
    </source>
</evidence>
<dbReference type="AlphaFoldDB" id="A0A6H1U611"/>
<dbReference type="InterPro" id="IPR010095">
    <property type="entry name" value="Cas12f1-like_TNB"/>
</dbReference>
<evidence type="ECO:0000313" key="5">
    <source>
        <dbReference type="Proteomes" id="UP000500857"/>
    </source>
</evidence>
<evidence type="ECO:0000259" key="3">
    <source>
        <dbReference type="Pfam" id="PF07282"/>
    </source>
</evidence>
<reference evidence="4 5" key="1">
    <citation type="submission" date="2020-04" db="EMBL/GenBank/DDBJ databases">
        <authorList>
            <person name="Basu S."/>
            <person name="Maruthanayagam V."/>
            <person name="Chakraborty S."/>
            <person name="Pramanik A."/>
            <person name="Mukherjee J."/>
            <person name="Brink B."/>
        </authorList>
    </citation>
    <scope>NUCLEOTIDE SEQUENCE [LARGE SCALE GENOMIC DNA]</scope>
    <source>
        <strain evidence="4 5">AP17</strain>
    </source>
</reference>
<feature type="region of interest" description="Disordered" evidence="2">
    <location>
        <begin position="77"/>
        <end position="98"/>
    </location>
</feature>
<feature type="domain" description="Cas12f1-like TNB" evidence="3">
    <location>
        <begin position="5"/>
        <end position="48"/>
    </location>
</feature>
<keyword evidence="5" id="KW-1185">Reference proteome</keyword>
<gene>
    <name evidence="4" type="ORF">HCG48_04305</name>
</gene>